<dbReference type="SUPFAM" id="SSF51905">
    <property type="entry name" value="FAD/NAD(P)-binding domain"/>
    <property type="match status" value="1"/>
</dbReference>
<gene>
    <name evidence="2" type="ORF">ACFWGY_05420</name>
</gene>
<dbReference type="InterPro" id="IPR036188">
    <property type="entry name" value="FAD/NAD-bd_sf"/>
</dbReference>
<reference evidence="2 3" key="1">
    <citation type="submission" date="2024-09" db="EMBL/GenBank/DDBJ databases">
        <title>The Natural Products Discovery Center: Release of the First 8490 Sequenced Strains for Exploring Actinobacteria Biosynthetic Diversity.</title>
        <authorList>
            <person name="Kalkreuter E."/>
            <person name="Kautsar S.A."/>
            <person name="Yang D."/>
            <person name="Bader C.D."/>
            <person name="Teijaro C.N."/>
            <person name="Fluegel L."/>
            <person name="Davis C.M."/>
            <person name="Simpson J.R."/>
            <person name="Lauterbach L."/>
            <person name="Steele A.D."/>
            <person name="Gui C."/>
            <person name="Meng S."/>
            <person name="Li G."/>
            <person name="Viehrig K."/>
            <person name="Ye F."/>
            <person name="Su P."/>
            <person name="Kiefer A.F."/>
            <person name="Nichols A."/>
            <person name="Cepeda A.J."/>
            <person name="Yan W."/>
            <person name="Fan B."/>
            <person name="Jiang Y."/>
            <person name="Adhikari A."/>
            <person name="Zheng C.-J."/>
            <person name="Schuster L."/>
            <person name="Cowan T.M."/>
            <person name="Smanski M.J."/>
            <person name="Chevrette M.G."/>
            <person name="De Carvalho L.P.S."/>
            <person name="Shen B."/>
        </authorList>
    </citation>
    <scope>NUCLEOTIDE SEQUENCE [LARGE SCALE GENOMIC DNA]</scope>
    <source>
        <strain evidence="2 3">NPDC060353</strain>
    </source>
</reference>
<protein>
    <recommendedName>
        <fullName evidence="4">FAD/NAD(P)-binding domain-containing protein</fullName>
    </recommendedName>
</protein>
<feature type="compositionally biased region" description="Basic residues" evidence="1">
    <location>
        <begin position="123"/>
        <end position="137"/>
    </location>
</feature>
<dbReference type="Gene3D" id="3.50.50.60">
    <property type="entry name" value="FAD/NAD(P)-binding domain"/>
    <property type="match status" value="1"/>
</dbReference>
<dbReference type="EMBL" id="JBHXCV010000003">
    <property type="protein sequence ID" value="MFD6792757.1"/>
    <property type="molecule type" value="Genomic_DNA"/>
</dbReference>
<evidence type="ECO:0008006" key="4">
    <source>
        <dbReference type="Google" id="ProtNLM"/>
    </source>
</evidence>
<feature type="region of interest" description="Disordered" evidence="1">
    <location>
        <begin position="118"/>
        <end position="137"/>
    </location>
</feature>
<dbReference type="RefSeq" id="WP_377540459.1">
    <property type="nucleotide sequence ID" value="NZ_JBHXCV010000003.1"/>
</dbReference>
<evidence type="ECO:0000313" key="3">
    <source>
        <dbReference type="Proteomes" id="UP001598673"/>
    </source>
</evidence>
<proteinExistence type="predicted"/>
<keyword evidence="3" id="KW-1185">Reference proteome</keyword>
<evidence type="ECO:0000313" key="2">
    <source>
        <dbReference type="EMBL" id="MFD6792757.1"/>
    </source>
</evidence>
<evidence type="ECO:0000256" key="1">
    <source>
        <dbReference type="SAM" id="MobiDB-lite"/>
    </source>
</evidence>
<accession>A0ABW6G0P0</accession>
<sequence>MTDGRRSGAQPDSRYERIVVVGASRAGAEAVGQLRAQGFAGEVTVVDAARLDPTPAGANELSGVRRFGVTAVGLDTGKRGVRLATSEKLACDGLIVATGCRMPTPCLRLVPLGRAVGAGLPPTRRRAGRRSPGRWPC</sequence>
<dbReference type="Proteomes" id="UP001598673">
    <property type="component" value="Unassembled WGS sequence"/>
</dbReference>
<comment type="caution">
    <text evidence="2">The sequence shown here is derived from an EMBL/GenBank/DDBJ whole genome shotgun (WGS) entry which is preliminary data.</text>
</comment>
<organism evidence="2 3">
    <name type="scientific">Prauserella salsuginis</name>
    <dbReference type="NCBI Taxonomy" id="387889"/>
    <lineage>
        <taxon>Bacteria</taxon>
        <taxon>Bacillati</taxon>
        <taxon>Actinomycetota</taxon>
        <taxon>Actinomycetes</taxon>
        <taxon>Pseudonocardiales</taxon>
        <taxon>Pseudonocardiaceae</taxon>
        <taxon>Prauserella</taxon>
        <taxon>Prauserella salsuginis group</taxon>
    </lineage>
</organism>
<name>A0ABW6G0P0_9PSEU</name>